<dbReference type="EMBL" id="JAPMOU010000022">
    <property type="protein sequence ID" value="MDE1463635.1"/>
    <property type="molecule type" value="Genomic_DNA"/>
</dbReference>
<name>A0ABT5UBS4_9GAMM</name>
<proteinExistence type="predicted"/>
<protein>
    <submittedName>
        <fullName evidence="1">DUF1289 domain-containing protein</fullName>
    </submittedName>
</protein>
<sequence>MSSHKPSITGSPCVRNCCLDNNDVCIGCFRSLAEIMEWHTATEMRRKQILENSVRRKKEAHQ</sequence>
<accession>A0ABT5UBS4</accession>
<organism evidence="1 2">
    <name type="scientific">Spartinivicinus poritis</name>
    <dbReference type="NCBI Taxonomy" id="2994640"/>
    <lineage>
        <taxon>Bacteria</taxon>
        <taxon>Pseudomonadati</taxon>
        <taxon>Pseudomonadota</taxon>
        <taxon>Gammaproteobacteria</taxon>
        <taxon>Oceanospirillales</taxon>
        <taxon>Zooshikellaceae</taxon>
        <taxon>Spartinivicinus</taxon>
    </lineage>
</organism>
<gene>
    <name evidence="1" type="ORF">ORQ98_16905</name>
</gene>
<dbReference type="Pfam" id="PF06945">
    <property type="entry name" value="DUF1289"/>
    <property type="match status" value="1"/>
</dbReference>
<dbReference type="Proteomes" id="UP001528823">
    <property type="component" value="Unassembled WGS sequence"/>
</dbReference>
<reference evidence="1 2" key="1">
    <citation type="submission" date="2022-11" db="EMBL/GenBank/DDBJ databases">
        <title>Spartinivicinus poritis sp. nov., isolated from scleractinian coral Porites lutea.</title>
        <authorList>
            <person name="Zhang G."/>
            <person name="Cai L."/>
            <person name="Wei Q."/>
        </authorList>
    </citation>
    <scope>NUCLEOTIDE SEQUENCE [LARGE SCALE GENOMIC DNA]</scope>
    <source>
        <strain evidence="1 2">A2-2</strain>
    </source>
</reference>
<evidence type="ECO:0000313" key="2">
    <source>
        <dbReference type="Proteomes" id="UP001528823"/>
    </source>
</evidence>
<evidence type="ECO:0000313" key="1">
    <source>
        <dbReference type="EMBL" id="MDE1463635.1"/>
    </source>
</evidence>
<dbReference type="RefSeq" id="WP_274689967.1">
    <property type="nucleotide sequence ID" value="NZ_JAPMOU010000022.1"/>
</dbReference>
<keyword evidence="2" id="KW-1185">Reference proteome</keyword>
<dbReference type="PANTHER" id="PTHR35175:SF2">
    <property type="entry name" value="DUF1289 DOMAIN-CONTAINING PROTEIN"/>
    <property type="match status" value="1"/>
</dbReference>
<dbReference type="InterPro" id="IPR010710">
    <property type="entry name" value="DUF1289"/>
</dbReference>
<comment type="caution">
    <text evidence="1">The sequence shown here is derived from an EMBL/GenBank/DDBJ whole genome shotgun (WGS) entry which is preliminary data.</text>
</comment>
<dbReference type="PANTHER" id="PTHR35175">
    <property type="entry name" value="DUF1289 DOMAIN-CONTAINING PROTEIN"/>
    <property type="match status" value="1"/>
</dbReference>